<evidence type="ECO:0000313" key="3">
    <source>
        <dbReference type="WBParaSite" id="Pan_g21699.t1"/>
    </source>
</evidence>
<evidence type="ECO:0000313" key="2">
    <source>
        <dbReference type="Proteomes" id="UP000492821"/>
    </source>
</evidence>
<feature type="region of interest" description="Disordered" evidence="1">
    <location>
        <begin position="1"/>
        <end position="29"/>
    </location>
</feature>
<sequence>MSSSTPPGSRHDFQPMSGLVCRRTSKTTKATTRNPSIYTFLHCFLPQKPSRFPNPLLSRIPTQPASNSHVTHPHCLTICQKFAYFMSLTSFSKSSKP</sequence>
<reference evidence="3" key="2">
    <citation type="submission" date="2020-10" db="UniProtKB">
        <authorList>
            <consortium name="WormBaseParasite"/>
        </authorList>
    </citation>
    <scope>IDENTIFICATION</scope>
</reference>
<accession>A0A7E4VJ63</accession>
<organism evidence="2 3">
    <name type="scientific">Panagrellus redivivus</name>
    <name type="common">Microworm</name>
    <dbReference type="NCBI Taxonomy" id="6233"/>
    <lineage>
        <taxon>Eukaryota</taxon>
        <taxon>Metazoa</taxon>
        <taxon>Ecdysozoa</taxon>
        <taxon>Nematoda</taxon>
        <taxon>Chromadorea</taxon>
        <taxon>Rhabditida</taxon>
        <taxon>Tylenchina</taxon>
        <taxon>Panagrolaimomorpha</taxon>
        <taxon>Panagrolaimoidea</taxon>
        <taxon>Panagrolaimidae</taxon>
        <taxon>Panagrellus</taxon>
    </lineage>
</organism>
<name>A0A7E4VJ63_PANRE</name>
<evidence type="ECO:0000256" key="1">
    <source>
        <dbReference type="SAM" id="MobiDB-lite"/>
    </source>
</evidence>
<proteinExistence type="predicted"/>
<dbReference type="Proteomes" id="UP000492821">
    <property type="component" value="Unassembled WGS sequence"/>
</dbReference>
<dbReference type="AlphaFoldDB" id="A0A7E4VJ63"/>
<reference evidence="2" key="1">
    <citation type="journal article" date="2013" name="Genetics">
        <title>The draft genome and transcriptome of Panagrellus redivivus are shaped by the harsh demands of a free-living lifestyle.</title>
        <authorList>
            <person name="Srinivasan J."/>
            <person name="Dillman A.R."/>
            <person name="Macchietto M.G."/>
            <person name="Heikkinen L."/>
            <person name="Lakso M."/>
            <person name="Fracchia K.M."/>
            <person name="Antoshechkin I."/>
            <person name="Mortazavi A."/>
            <person name="Wong G."/>
            <person name="Sternberg P.W."/>
        </authorList>
    </citation>
    <scope>NUCLEOTIDE SEQUENCE [LARGE SCALE GENOMIC DNA]</scope>
    <source>
        <strain evidence="2">MT8872</strain>
    </source>
</reference>
<dbReference type="WBParaSite" id="Pan_g21699.t1">
    <property type="protein sequence ID" value="Pan_g21699.t1"/>
    <property type="gene ID" value="Pan_g21699"/>
</dbReference>
<keyword evidence="2" id="KW-1185">Reference proteome</keyword>
<protein>
    <submittedName>
        <fullName evidence="3">Ovule protein</fullName>
    </submittedName>
</protein>